<comment type="catalytic activity">
    <reaction evidence="1 10">
        <text>Transfers a segment of a (1-&gt;4)-alpha-D-glucan to a new position in an acceptor, which may be glucose or a (1-&gt;4)-alpha-D-glucan.</text>
        <dbReference type="EC" id="2.4.1.25"/>
    </reaction>
</comment>
<proteinExistence type="inferred from homology"/>
<keyword evidence="7 10" id="KW-0119">Carbohydrate metabolism</keyword>
<evidence type="ECO:0000313" key="14">
    <source>
        <dbReference type="Proteomes" id="UP001138997"/>
    </source>
</evidence>
<accession>A0A9X1ST39</accession>
<dbReference type="NCBIfam" id="TIGR00217">
    <property type="entry name" value="malQ"/>
    <property type="match status" value="1"/>
</dbReference>
<evidence type="ECO:0000256" key="8">
    <source>
        <dbReference type="ARBA" id="ARBA00031423"/>
    </source>
</evidence>
<keyword evidence="6 10" id="KW-0808">Transferase</keyword>
<comment type="caution">
    <text evidence="13">The sequence shown here is derived from an EMBL/GenBank/DDBJ whole genome shotgun (WGS) entry which is preliminary data.</text>
</comment>
<keyword evidence="5 10" id="KW-0328">Glycosyltransferase</keyword>
<evidence type="ECO:0000256" key="5">
    <source>
        <dbReference type="ARBA" id="ARBA00022676"/>
    </source>
</evidence>
<dbReference type="Pfam" id="PF02446">
    <property type="entry name" value="Glyco_hydro_77"/>
    <property type="match status" value="1"/>
</dbReference>
<dbReference type="GO" id="GO:0004134">
    <property type="term" value="F:4-alpha-glucanotransferase activity"/>
    <property type="evidence" value="ECO:0007669"/>
    <property type="project" value="UniProtKB-EC"/>
</dbReference>
<dbReference type="Gene3D" id="3.20.20.80">
    <property type="entry name" value="Glycosidases"/>
    <property type="match status" value="1"/>
</dbReference>
<evidence type="ECO:0000256" key="7">
    <source>
        <dbReference type="ARBA" id="ARBA00023277"/>
    </source>
</evidence>
<sequence>MTDQRPSRDSRDRRDSIVGPDDEGSVYDVSAPTPPAGISLGGKARTGPDDHPDHDEGSFRRPALTDGDLDLDAAAPPELVELAALLGVAAEVKDWQGVTQPVSTRTLCGVLESLDMPVRTGRHVRAALEEVQRRPWQKMLPDVTVVRQGDKAVVPVHIDAELPLHRLEVRLETEDGTMLTLPLAAEQPLEPRSTFDGHTVRRVNYMVLGDIPLGYHTIWARYQPQARYPGSENPTSAAAEAFSTYIVTPRTIDLPQSVADDRAWGFMTQLYSVRSSRSWGLGDLADLAELTGWSARSGGADFVLVNPLHAAEPVTPMTPSPYLPSTRRFFNPIYLRVEDIPEVGYLPSTERAILEWQAEAMRALNTDPGELDRDAVWEAKSAALQTVFEFPRSRERQAAFEAFCVREGQGLEDFATWCTLAERYGLPAADWPEHFLDPRSAAVKQLREELTDRVEFHMWLQWCLDQQLAAVSAVARDSGMSVGVVHDLAVGVHPDGADAWALSDVLAMGVTAGAPPDAFNQQGQDWSQPPWRPDRLAELAYAPYRDMLRTLLRHAGALRIDHIIGLFRFWWVPVGNSPADGTYVRYDHEAMIGVLALEAQRAGCFVIGEDLGNVEASAREYLAERGILGTSILWFERDYEGDGKPLPPESWRELCLATVTTHDLPPTAGYLAGEHIELRERLGLLTRPYEQEAAIDAAERQAVLDQLTKLALLKVGPTERDKVEALHVFLTQTPAKLIGVQLADAVGDRRTINQPGTNDEYPNWRVPLADGVGQPVLLEDLMDSARVTSLVRTVDARLHPDDWVEPE</sequence>
<name>A0A9X1ST39_9ACTN</name>
<dbReference type="InterPro" id="IPR017853">
    <property type="entry name" value="GH"/>
</dbReference>
<feature type="domain" description="MalQ N-terminal beta-sandwich" evidence="12">
    <location>
        <begin position="140"/>
        <end position="224"/>
    </location>
</feature>
<feature type="compositionally biased region" description="Basic and acidic residues" evidence="11">
    <location>
        <begin position="46"/>
        <end position="59"/>
    </location>
</feature>
<evidence type="ECO:0000256" key="4">
    <source>
        <dbReference type="ARBA" id="ARBA00020295"/>
    </source>
</evidence>
<dbReference type="AlphaFoldDB" id="A0A9X1ST39"/>
<dbReference type="Pfam" id="PF21226">
    <property type="entry name" value="MalQ_N"/>
    <property type="match status" value="1"/>
</dbReference>
<dbReference type="InterPro" id="IPR003385">
    <property type="entry name" value="Glyco_hydro_77"/>
</dbReference>
<organism evidence="13 14">
    <name type="scientific">Kineosporia babensis</name>
    <dbReference type="NCBI Taxonomy" id="499548"/>
    <lineage>
        <taxon>Bacteria</taxon>
        <taxon>Bacillati</taxon>
        <taxon>Actinomycetota</taxon>
        <taxon>Actinomycetes</taxon>
        <taxon>Kineosporiales</taxon>
        <taxon>Kineosporiaceae</taxon>
        <taxon>Kineosporia</taxon>
    </lineage>
</organism>
<dbReference type="PANTHER" id="PTHR32438">
    <property type="entry name" value="4-ALPHA-GLUCANOTRANSFERASE DPE1, CHLOROPLASTIC/AMYLOPLASTIC"/>
    <property type="match status" value="1"/>
</dbReference>
<dbReference type="InterPro" id="IPR048458">
    <property type="entry name" value="MalQ_N"/>
</dbReference>
<dbReference type="RefSeq" id="WP_231439122.1">
    <property type="nucleotide sequence ID" value="NZ_JAJOMB010000002.1"/>
</dbReference>
<evidence type="ECO:0000259" key="12">
    <source>
        <dbReference type="Pfam" id="PF21226"/>
    </source>
</evidence>
<evidence type="ECO:0000256" key="9">
    <source>
        <dbReference type="ARBA" id="ARBA00031501"/>
    </source>
</evidence>
<comment type="similarity">
    <text evidence="2 10">Belongs to the disproportionating enzyme family.</text>
</comment>
<evidence type="ECO:0000256" key="3">
    <source>
        <dbReference type="ARBA" id="ARBA00012560"/>
    </source>
</evidence>
<protein>
    <recommendedName>
        <fullName evidence="4 10">4-alpha-glucanotransferase</fullName>
        <ecNumber evidence="3 10">2.4.1.25</ecNumber>
    </recommendedName>
    <alternativeName>
        <fullName evidence="8 10">Amylomaltase</fullName>
    </alternativeName>
    <alternativeName>
        <fullName evidence="9 10">Disproportionating enzyme</fullName>
    </alternativeName>
</protein>
<evidence type="ECO:0000313" key="13">
    <source>
        <dbReference type="EMBL" id="MCD5310195.1"/>
    </source>
</evidence>
<dbReference type="PANTHER" id="PTHR32438:SF5">
    <property type="entry name" value="4-ALPHA-GLUCANOTRANSFERASE DPE1, CHLOROPLASTIC_AMYLOPLASTIC"/>
    <property type="match status" value="1"/>
</dbReference>
<dbReference type="Proteomes" id="UP001138997">
    <property type="component" value="Unassembled WGS sequence"/>
</dbReference>
<evidence type="ECO:0000256" key="2">
    <source>
        <dbReference type="ARBA" id="ARBA00005684"/>
    </source>
</evidence>
<dbReference type="SUPFAM" id="SSF51445">
    <property type="entry name" value="(Trans)glycosidases"/>
    <property type="match status" value="1"/>
</dbReference>
<gene>
    <name evidence="13" type="primary">malQ</name>
    <name evidence="13" type="ORF">LR394_04755</name>
</gene>
<evidence type="ECO:0000256" key="1">
    <source>
        <dbReference type="ARBA" id="ARBA00000439"/>
    </source>
</evidence>
<dbReference type="GO" id="GO:0005975">
    <property type="term" value="P:carbohydrate metabolic process"/>
    <property type="evidence" value="ECO:0007669"/>
    <property type="project" value="InterPro"/>
</dbReference>
<evidence type="ECO:0000256" key="11">
    <source>
        <dbReference type="SAM" id="MobiDB-lite"/>
    </source>
</evidence>
<feature type="compositionally biased region" description="Basic and acidic residues" evidence="11">
    <location>
        <begin position="1"/>
        <end position="16"/>
    </location>
</feature>
<feature type="region of interest" description="Disordered" evidence="11">
    <location>
        <begin position="1"/>
        <end position="66"/>
    </location>
</feature>
<dbReference type="EC" id="2.4.1.25" evidence="3 10"/>
<reference evidence="13" key="1">
    <citation type="submission" date="2021-11" db="EMBL/GenBank/DDBJ databases">
        <title>Streptomyces corallinus and Kineosporia corallina sp. nov., two new coral-derived marine actinobacteria.</title>
        <authorList>
            <person name="Buangrab K."/>
            <person name="Sutthacheep M."/>
            <person name="Yeemin T."/>
            <person name="Harunari E."/>
            <person name="Igarashi Y."/>
            <person name="Sripreechasak P."/>
            <person name="Kanchanasin P."/>
            <person name="Tanasupawat S."/>
            <person name="Phongsopitanun W."/>
        </authorList>
    </citation>
    <scope>NUCLEOTIDE SEQUENCE</scope>
    <source>
        <strain evidence="13">JCM 31032</strain>
    </source>
</reference>
<evidence type="ECO:0000256" key="6">
    <source>
        <dbReference type="ARBA" id="ARBA00022679"/>
    </source>
</evidence>
<evidence type="ECO:0000256" key="10">
    <source>
        <dbReference type="RuleBase" id="RU361207"/>
    </source>
</evidence>
<keyword evidence="14" id="KW-1185">Reference proteome</keyword>
<dbReference type="EMBL" id="JAJOMB010000002">
    <property type="protein sequence ID" value="MCD5310195.1"/>
    <property type="molecule type" value="Genomic_DNA"/>
</dbReference>